<name>A0ABW9ZSU8_9BACT</name>
<feature type="modified residue" description="4-aspartylphosphate" evidence="2">
    <location>
        <position position="61"/>
    </location>
</feature>
<dbReference type="InterPro" id="IPR050595">
    <property type="entry name" value="Bact_response_regulator"/>
</dbReference>
<dbReference type="PROSITE" id="PS50110">
    <property type="entry name" value="RESPONSE_REGULATORY"/>
    <property type="match status" value="1"/>
</dbReference>
<proteinExistence type="predicted"/>
<protein>
    <submittedName>
        <fullName evidence="4">Response regulator</fullName>
    </submittedName>
</protein>
<dbReference type="Gene3D" id="3.40.50.2300">
    <property type="match status" value="1"/>
</dbReference>
<dbReference type="InterPro" id="IPR001789">
    <property type="entry name" value="Sig_transdc_resp-reg_receiver"/>
</dbReference>
<dbReference type="Proteomes" id="UP000753802">
    <property type="component" value="Unassembled WGS sequence"/>
</dbReference>
<evidence type="ECO:0000256" key="2">
    <source>
        <dbReference type="PROSITE-ProRule" id="PRU00169"/>
    </source>
</evidence>
<evidence type="ECO:0000259" key="3">
    <source>
        <dbReference type="PROSITE" id="PS50110"/>
    </source>
</evidence>
<sequence>MSDLSQNCLMIDDDPDDHEIFELCLREVAPGIGFRALSSGPEAIGVLTSESACLPGWIFLDMNMPRMNGLACLKELRSIERLQNTQIYMFSTTKQHDAEMQAASLGAAAFIVKPERPSELRQLLSSLFSGTGKFFS</sequence>
<evidence type="ECO:0000313" key="5">
    <source>
        <dbReference type="Proteomes" id="UP000753802"/>
    </source>
</evidence>
<dbReference type="PANTHER" id="PTHR44591">
    <property type="entry name" value="STRESS RESPONSE REGULATOR PROTEIN 1"/>
    <property type="match status" value="1"/>
</dbReference>
<accession>A0ABW9ZSU8</accession>
<keyword evidence="5" id="KW-1185">Reference proteome</keyword>
<dbReference type="RefSeq" id="WP_161818514.1">
    <property type="nucleotide sequence ID" value="NZ_JAACJS010000012.1"/>
</dbReference>
<evidence type="ECO:0000313" key="4">
    <source>
        <dbReference type="EMBL" id="NCI50207.1"/>
    </source>
</evidence>
<reference evidence="4 5" key="1">
    <citation type="submission" date="2020-01" db="EMBL/GenBank/DDBJ databases">
        <title>Genome analysis.</title>
        <authorList>
            <person name="Wu S."/>
            <person name="Wang G."/>
        </authorList>
    </citation>
    <scope>NUCLEOTIDE SEQUENCE [LARGE SCALE GENOMIC DNA]</scope>
    <source>
        <strain evidence="4 5">SYL130</strain>
    </source>
</reference>
<organism evidence="4 5">
    <name type="scientific">Sediminibacterium roseum</name>
    <dbReference type="NCBI Taxonomy" id="1978412"/>
    <lineage>
        <taxon>Bacteria</taxon>
        <taxon>Pseudomonadati</taxon>
        <taxon>Bacteroidota</taxon>
        <taxon>Chitinophagia</taxon>
        <taxon>Chitinophagales</taxon>
        <taxon>Chitinophagaceae</taxon>
        <taxon>Sediminibacterium</taxon>
    </lineage>
</organism>
<feature type="domain" description="Response regulatory" evidence="3">
    <location>
        <begin position="7"/>
        <end position="128"/>
    </location>
</feature>
<dbReference type="PANTHER" id="PTHR44591:SF23">
    <property type="entry name" value="CHEY SUBFAMILY"/>
    <property type="match status" value="1"/>
</dbReference>
<dbReference type="SMART" id="SM00448">
    <property type="entry name" value="REC"/>
    <property type="match status" value="1"/>
</dbReference>
<comment type="caution">
    <text evidence="4">The sequence shown here is derived from an EMBL/GenBank/DDBJ whole genome shotgun (WGS) entry which is preliminary data.</text>
</comment>
<keyword evidence="1 2" id="KW-0597">Phosphoprotein</keyword>
<gene>
    <name evidence="4" type="ORF">GWC95_09750</name>
</gene>
<dbReference type="EMBL" id="JAACJS010000012">
    <property type="protein sequence ID" value="NCI50207.1"/>
    <property type="molecule type" value="Genomic_DNA"/>
</dbReference>
<dbReference type="InterPro" id="IPR011006">
    <property type="entry name" value="CheY-like_superfamily"/>
</dbReference>
<dbReference type="SUPFAM" id="SSF52172">
    <property type="entry name" value="CheY-like"/>
    <property type="match status" value="1"/>
</dbReference>
<evidence type="ECO:0000256" key="1">
    <source>
        <dbReference type="ARBA" id="ARBA00022553"/>
    </source>
</evidence>
<dbReference type="Pfam" id="PF00072">
    <property type="entry name" value="Response_reg"/>
    <property type="match status" value="1"/>
</dbReference>